<dbReference type="PANTHER" id="PTHR46936">
    <property type="entry name" value="ARABINOSYLTRANSFERASE XEG113"/>
    <property type="match status" value="1"/>
</dbReference>
<dbReference type="PANTHER" id="PTHR46936:SF1">
    <property type="entry name" value="ARABINOSYLTRANSFERASE XEG113"/>
    <property type="match status" value="1"/>
</dbReference>
<gene>
    <name evidence="4" type="ORF">APUTEX25_000839</name>
</gene>
<dbReference type="GO" id="GO:0052325">
    <property type="term" value="P:cell wall pectin biosynthetic process"/>
    <property type="evidence" value="ECO:0007669"/>
    <property type="project" value="TreeGrafter"/>
</dbReference>
<evidence type="ECO:0000256" key="2">
    <source>
        <dbReference type="SAM" id="Phobius"/>
    </source>
</evidence>
<evidence type="ECO:0000313" key="4">
    <source>
        <dbReference type="EMBL" id="RMZ52720.1"/>
    </source>
</evidence>
<dbReference type="InterPro" id="IPR005069">
    <property type="entry name" value="Nucl-diP-sugar_transferase"/>
</dbReference>
<dbReference type="GO" id="GO:0052636">
    <property type="term" value="F:arabinosyltransferase activity"/>
    <property type="evidence" value="ECO:0007669"/>
    <property type="project" value="TreeGrafter"/>
</dbReference>
<proteinExistence type="predicted"/>
<feature type="domain" description="Nucleotide-diphospho-sugar transferase" evidence="3">
    <location>
        <begin position="170"/>
        <end position="405"/>
    </location>
</feature>
<reference evidence="5" key="1">
    <citation type="journal article" date="2018" name="Algal Res.">
        <title>Characterization of plant carbon substrate utilization by Auxenochlorella protothecoides.</title>
        <authorList>
            <person name="Vogler B.W."/>
            <person name="Starkenburg S.R."/>
            <person name="Sudasinghe N."/>
            <person name="Schambach J.Y."/>
            <person name="Rollin J.A."/>
            <person name="Pattathil S."/>
            <person name="Barry A.N."/>
        </authorList>
    </citation>
    <scope>NUCLEOTIDE SEQUENCE [LARGE SCALE GENOMIC DNA]</scope>
    <source>
        <strain evidence="5">UTEX 25</strain>
    </source>
</reference>
<keyword evidence="2" id="KW-0812">Transmembrane</keyword>
<sequence length="670" mass="73502">MNEPSTGARSGVRLLFLALLLTGGVVYLFGKPLQQVYWGVSGRISLSSHSSRAAGAAGDGSGVGTIDEPVTREGVAGKDEPLDDSSKPQDQTGGLVEWDESQDRPADSATDDGKLDSSATEAKATGKDALTRELIEPLAQDKYIMVTWANWHYRDFVGNWVYHLKKTGCSAFVVGAMDDKLLAWLQENGIPTFLMSSGLPTSDFGWGSKSFFKMGREKVGLVNAFLAMGFDVIISDVDTVWLRDPIPYMKRYPDADVLASSDVVSSTSRTEDLEGPASSRGVANIGIMLFRPKALAFAKEWTEAMEKDEKYWDQNAFNDILLSDAQDVPGRTDNLLKYAVLEALWGGVGVKWAYKGSLLVGILPVSIFCSGQTYKEGLFRKLGLEPYVIHATFQFSGTAGKRHRLREWGAWKDPPEWWTHPIGFLSYDNDVPEALLEAARTANLSYALPSTLPHFALVNHQLRSMRNALVLASELGGAATVLPSIWVGLDRWWAPHDGRLPNSRIDLPFAAPADLVLDLEMMSGKLPNGFREHSFLSKPEAAELNASRLLVTICQDAEEGCAAGDAAAEVQDGGVRLQPGRSLEQLRVALSGALEKHKLLHFTGGMGRALILSPEEVERFGSRLNSFTSIHCCVKAPVGHIWYDLFWDIPGHTDRHQRTQQGEWKPQLGP</sequence>
<dbReference type="Proteomes" id="UP000279271">
    <property type="component" value="Unassembled WGS sequence"/>
</dbReference>
<evidence type="ECO:0000256" key="1">
    <source>
        <dbReference type="SAM" id="MobiDB-lite"/>
    </source>
</evidence>
<dbReference type="Pfam" id="PF03407">
    <property type="entry name" value="Nucleotid_trans"/>
    <property type="match status" value="1"/>
</dbReference>
<evidence type="ECO:0000313" key="5">
    <source>
        <dbReference type="Proteomes" id="UP000279271"/>
    </source>
</evidence>
<keyword evidence="2" id="KW-1133">Transmembrane helix</keyword>
<dbReference type="GO" id="GO:0005794">
    <property type="term" value="C:Golgi apparatus"/>
    <property type="evidence" value="ECO:0007669"/>
    <property type="project" value="TreeGrafter"/>
</dbReference>
<comment type="caution">
    <text evidence="4">The sequence shown here is derived from an EMBL/GenBank/DDBJ whole genome shotgun (WGS) entry which is preliminary data.</text>
</comment>
<dbReference type="InterPro" id="IPR053250">
    <property type="entry name" value="Glycosyltransferase_77"/>
</dbReference>
<evidence type="ECO:0000259" key="3">
    <source>
        <dbReference type="Pfam" id="PF03407"/>
    </source>
</evidence>
<feature type="compositionally biased region" description="Basic and acidic residues" evidence="1">
    <location>
        <begin position="101"/>
        <end position="115"/>
    </location>
</feature>
<protein>
    <recommendedName>
        <fullName evidence="3">Nucleotide-diphospho-sugar transferase domain-containing protein</fullName>
    </recommendedName>
</protein>
<keyword evidence="2" id="KW-0472">Membrane</keyword>
<name>A0A3M7KSG4_AUXPR</name>
<feature type="region of interest" description="Disordered" evidence="1">
    <location>
        <begin position="74"/>
        <end position="121"/>
    </location>
</feature>
<feature type="transmembrane region" description="Helical" evidence="2">
    <location>
        <begin position="12"/>
        <end position="30"/>
    </location>
</feature>
<feature type="compositionally biased region" description="Basic and acidic residues" evidence="1">
    <location>
        <begin position="74"/>
        <end position="87"/>
    </location>
</feature>
<accession>A0A3M7KSG4</accession>
<dbReference type="EMBL" id="QOKY01000202">
    <property type="protein sequence ID" value="RMZ52720.1"/>
    <property type="molecule type" value="Genomic_DNA"/>
</dbReference>
<dbReference type="AlphaFoldDB" id="A0A3M7KSG4"/>
<organism evidence="4 5">
    <name type="scientific">Auxenochlorella protothecoides</name>
    <name type="common">Green microalga</name>
    <name type="synonym">Chlorella protothecoides</name>
    <dbReference type="NCBI Taxonomy" id="3075"/>
    <lineage>
        <taxon>Eukaryota</taxon>
        <taxon>Viridiplantae</taxon>
        <taxon>Chlorophyta</taxon>
        <taxon>core chlorophytes</taxon>
        <taxon>Trebouxiophyceae</taxon>
        <taxon>Chlorellales</taxon>
        <taxon>Chlorellaceae</taxon>
        <taxon>Auxenochlorella</taxon>
    </lineage>
</organism>